<dbReference type="SMART" id="SM00829">
    <property type="entry name" value="PKS_ER"/>
    <property type="match status" value="1"/>
</dbReference>
<keyword evidence="1" id="KW-0560">Oxidoreductase</keyword>
<dbReference type="SUPFAM" id="SSF51735">
    <property type="entry name" value="NAD(P)-binding Rossmann-fold domains"/>
    <property type="match status" value="1"/>
</dbReference>
<dbReference type="InterPro" id="IPR020843">
    <property type="entry name" value="ER"/>
</dbReference>
<evidence type="ECO:0000313" key="4">
    <source>
        <dbReference type="Proteomes" id="UP000515151"/>
    </source>
</evidence>
<name>A0A6P8C522_PUNGR</name>
<dbReference type="FunFam" id="3.40.50.720:FF:000121">
    <property type="entry name" value="Prostaglandin reductase 2"/>
    <property type="match status" value="1"/>
</dbReference>
<dbReference type="InterPro" id="IPR045010">
    <property type="entry name" value="MDR_fam"/>
</dbReference>
<protein>
    <submittedName>
        <fullName evidence="5">(+)-pulegone reductase-like</fullName>
    </submittedName>
</protein>
<keyword evidence="4" id="KW-1185">Reference proteome</keyword>
<gene>
    <name evidence="5" type="primary">LOC116194028</name>
</gene>
<dbReference type="PANTHER" id="PTHR43205:SF80">
    <property type="entry name" value="2-ALKENAL REDUCTASE (NADP(+)-DEPENDENT)-LIKE"/>
    <property type="match status" value="1"/>
</dbReference>
<evidence type="ECO:0000313" key="5">
    <source>
        <dbReference type="RefSeq" id="XP_031378612.1"/>
    </source>
</evidence>
<evidence type="ECO:0000256" key="2">
    <source>
        <dbReference type="SAM" id="MobiDB-lite"/>
    </source>
</evidence>
<reference evidence="5" key="2">
    <citation type="submission" date="2025-08" db="UniProtKB">
        <authorList>
            <consortium name="RefSeq"/>
        </authorList>
    </citation>
    <scope>IDENTIFICATION</scope>
    <source>
        <tissue evidence="5">Leaf</tissue>
    </source>
</reference>
<organism evidence="4 5">
    <name type="scientific">Punica granatum</name>
    <name type="common">Pomegranate</name>
    <dbReference type="NCBI Taxonomy" id="22663"/>
    <lineage>
        <taxon>Eukaryota</taxon>
        <taxon>Viridiplantae</taxon>
        <taxon>Streptophyta</taxon>
        <taxon>Embryophyta</taxon>
        <taxon>Tracheophyta</taxon>
        <taxon>Spermatophyta</taxon>
        <taxon>Magnoliopsida</taxon>
        <taxon>eudicotyledons</taxon>
        <taxon>Gunneridae</taxon>
        <taxon>Pentapetalae</taxon>
        <taxon>rosids</taxon>
        <taxon>malvids</taxon>
        <taxon>Myrtales</taxon>
        <taxon>Lythraceae</taxon>
        <taxon>Punica</taxon>
    </lineage>
</organism>
<dbReference type="Pfam" id="PF16884">
    <property type="entry name" value="ADH_N_2"/>
    <property type="match status" value="1"/>
</dbReference>
<dbReference type="InterPro" id="IPR036291">
    <property type="entry name" value="NAD(P)-bd_dom_sf"/>
</dbReference>
<dbReference type="InterPro" id="IPR011032">
    <property type="entry name" value="GroES-like_sf"/>
</dbReference>
<dbReference type="Pfam" id="PF00107">
    <property type="entry name" value="ADH_zinc_N"/>
    <property type="match status" value="1"/>
</dbReference>
<feature type="compositionally biased region" description="Polar residues" evidence="2">
    <location>
        <begin position="1"/>
        <end position="20"/>
    </location>
</feature>
<dbReference type="InterPro" id="IPR013149">
    <property type="entry name" value="ADH-like_C"/>
</dbReference>
<evidence type="ECO:0000256" key="1">
    <source>
        <dbReference type="ARBA" id="ARBA00023002"/>
    </source>
</evidence>
<dbReference type="SUPFAM" id="SSF50129">
    <property type="entry name" value="GroES-like"/>
    <property type="match status" value="1"/>
</dbReference>
<dbReference type="Proteomes" id="UP000515151">
    <property type="component" value="Chromosome 2"/>
</dbReference>
<dbReference type="OrthoDB" id="809632at2759"/>
<sequence length="376" mass="41567">MKCDSESPQGTRQKNDNTYTKKMGSEEKAIVRSKECYLSAFASDGIPTSDHLRFRTVDLPVSVTSIPDGHIAVEILSISVDPYLRTRMLGREDGLYFSQFKLDEVVLSCGVGKVIASKDDRYATGDITMSLVFPVAEYAVVPSELIMRKIDPASGIPLQEYVSSIGVPGFAAWVVVELLGLDLKQGSNVFISAAAGGVGMYAGQLFKLKGCRVIGSTGSDEKVKLVKDEFGYDDAFNYKVETDLDAALSRYFPDGIDFYLDNVGGKTLEAVLNHVNTRAHIVLCGMVSQYNQVWTERDGVRNLLNMVGKEVKMEGFMMGTYFDRFEDFVKDMEHYLREGKIKSKHRINQGIEAFVDSLGSIFSSSNIGKLIIQVNP</sequence>
<proteinExistence type="predicted"/>
<dbReference type="GO" id="GO:0032440">
    <property type="term" value="F:2-alkenal reductase [NAD(P)H] activity"/>
    <property type="evidence" value="ECO:0007669"/>
    <property type="project" value="TreeGrafter"/>
</dbReference>
<evidence type="ECO:0000259" key="3">
    <source>
        <dbReference type="SMART" id="SM00829"/>
    </source>
</evidence>
<accession>A0A6P8C522</accession>
<dbReference type="GeneID" id="116194028"/>
<dbReference type="InterPro" id="IPR041694">
    <property type="entry name" value="ADH_N_2"/>
</dbReference>
<dbReference type="RefSeq" id="XP_031378612.1">
    <property type="nucleotide sequence ID" value="XM_031522752.1"/>
</dbReference>
<feature type="domain" description="Enoyl reductase (ER)" evidence="3">
    <location>
        <begin position="48"/>
        <end position="372"/>
    </location>
</feature>
<feature type="region of interest" description="Disordered" evidence="2">
    <location>
        <begin position="1"/>
        <end position="23"/>
    </location>
</feature>
<dbReference type="AlphaFoldDB" id="A0A6P8C522"/>
<reference evidence="4" key="1">
    <citation type="journal article" date="2020" name="Plant Biotechnol. J.">
        <title>The pomegranate (Punica granatum L.) draft genome dissects genetic divergence between soft- and hard-seeded cultivars.</title>
        <authorList>
            <person name="Luo X."/>
            <person name="Li H."/>
            <person name="Wu Z."/>
            <person name="Yao W."/>
            <person name="Zhao P."/>
            <person name="Cao D."/>
            <person name="Yu H."/>
            <person name="Li K."/>
            <person name="Poudel K."/>
            <person name="Zhao D."/>
            <person name="Zhang F."/>
            <person name="Xia X."/>
            <person name="Chen L."/>
            <person name="Wang Q."/>
            <person name="Jing D."/>
            <person name="Cao S."/>
        </authorList>
    </citation>
    <scope>NUCLEOTIDE SEQUENCE [LARGE SCALE GENOMIC DNA]</scope>
    <source>
        <strain evidence="4">cv. Tunisia</strain>
    </source>
</reference>
<dbReference type="PANTHER" id="PTHR43205">
    <property type="entry name" value="PROSTAGLANDIN REDUCTASE"/>
    <property type="match status" value="1"/>
</dbReference>
<dbReference type="Gene3D" id="3.90.180.10">
    <property type="entry name" value="Medium-chain alcohol dehydrogenases, catalytic domain"/>
    <property type="match status" value="1"/>
</dbReference>
<dbReference type="Gene3D" id="3.40.50.720">
    <property type="entry name" value="NAD(P)-binding Rossmann-like Domain"/>
    <property type="match status" value="1"/>
</dbReference>